<accession>A0AAN5CTI7</accession>
<evidence type="ECO:0000313" key="2">
    <source>
        <dbReference type="Proteomes" id="UP001328107"/>
    </source>
</evidence>
<reference evidence="2" key="1">
    <citation type="submission" date="2022-10" db="EMBL/GenBank/DDBJ databases">
        <title>Genome assembly of Pristionchus species.</title>
        <authorList>
            <person name="Yoshida K."/>
            <person name="Sommer R.J."/>
        </authorList>
    </citation>
    <scope>NUCLEOTIDE SEQUENCE [LARGE SCALE GENOMIC DNA]</scope>
    <source>
        <strain evidence="2">RS5460</strain>
    </source>
</reference>
<gene>
    <name evidence="1" type="ORF">PMAYCL1PPCAC_20766</name>
</gene>
<dbReference type="AlphaFoldDB" id="A0AAN5CTI7"/>
<feature type="non-terminal residue" evidence="1">
    <location>
        <position position="1"/>
    </location>
</feature>
<dbReference type="EMBL" id="BTRK01000004">
    <property type="protein sequence ID" value="GMR50571.1"/>
    <property type="molecule type" value="Genomic_DNA"/>
</dbReference>
<evidence type="ECO:0000313" key="1">
    <source>
        <dbReference type="EMBL" id="GMR50571.1"/>
    </source>
</evidence>
<comment type="caution">
    <text evidence="1">The sequence shown here is derived from an EMBL/GenBank/DDBJ whole genome shotgun (WGS) entry which is preliminary data.</text>
</comment>
<feature type="non-terminal residue" evidence="1">
    <location>
        <position position="202"/>
    </location>
</feature>
<keyword evidence="2" id="KW-1185">Reference proteome</keyword>
<dbReference type="Proteomes" id="UP001328107">
    <property type="component" value="Unassembled WGS sequence"/>
</dbReference>
<proteinExistence type="predicted"/>
<protein>
    <recommendedName>
        <fullName evidence="3">C2H2-type domain-containing protein</fullName>
    </recommendedName>
</protein>
<sequence length="202" mass="22576">FAGILTAKFAARETFSSLSTRFLFSPSPNAQRVSTIFNWNFLPVIGESARKISTFEVGGSGINIEEKLDDNMCAEIIFHKRMSSKGEVDDSKSVVKKYQKLKESDTGMECPECEFNTRNVGTYVSHLRRKHSTTPVLAGLSFLCECGYESSSVKHMYKYRTQSVGSFVKHLRKKHSTTPPLAGISFLCECGHESSSENHGRK</sequence>
<name>A0AAN5CTI7_9BILA</name>
<evidence type="ECO:0008006" key="3">
    <source>
        <dbReference type="Google" id="ProtNLM"/>
    </source>
</evidence>
<organism evidence="1 2">
    <name type="scientific">Pristionchus mayeri</name>
    <dbReference type="NCBI Taxonomy" id="1317129"/>
    <lineage>
        <taxon>Eukaryota</taxon>
        <taxon>Metazoa</taxon>
        <taxon>Ecdysozoa</taxon>
        <taxon>Nematoda</taxon>
        <taxon>Chromadorea</taxon>
        <taxon>Rhabditida</taxon>
        <taxon>Rhabditina</taxon>
        <taxon>Diplogasteromorpha</taxon>
        <taxon>Diplogasteroidea</taxon>
        <taxon>Neodiplogasteridae</taxon>
        <taxon>Pristionchus</taxon>
    </lineage>
</organism>